<sequence length="468" mass="49878">MVDADIWRRRAGALAASLLLAACASTAPPPPEGAEPNPGEAWWRSGALSTAAPDAVLSTWWAQFQDADLTWLVQTVQQHNSEVHIAQATLRQAQAARAAVEAQRWPQLGVGATASSSRSAGTTTLVRKLSASASWEPDVTGAQAAQLSAEEANVVAAVADLATTQMSLAAEIAIAYVQWRDAQMRWQLTRTSAQSLADTLTLTIWRAQAGLDSALALEQARLNWAQTEASLPSLAAEVATYEHHMALLTGMNGVEMLARLRPQADLPDDVPTLQRLSLGVPADVLRRRPDLRSAEAAVRAQWATREQTRRTGWPAVSLNGSLGWQALSWAALGTPGTGVAALAASIDWTLWDGGQRQALVTQQDALLEAAQWRYAASVRSALKDVEDALVSLRSQTERGQTLAQAAQAAEAAARLSAHQRQAGLIGLADLLSAQRTALSAQLSWQTARTERLVALIGLYKALGGGWTP</sequence>
<name>A0A221KHK0_VITFI</name>
<keyword evidence="2" id="KW-0564">Palmitate</keyword>
<dbReference type="Pfam" id="PF02321">
    <property type="entry name" value="OEP"/>
    <property type="match status" value="2"/>
</dbReference>
<dbReference type="GO" id="GO:0005886">
    <property type="term" value="C:plasma membrane"/>
    <property type="evidence" value="ECO:0007669"/>
    <property type="project" value="UniProtKB-SubCell"/>
</dbReference>
<dbReference type="InterPro" id="IPR003423">
    <property type="entry name" value="OMP_efflux"/>
</dbReference>
<gene>
    <name evidence="4" type="ORF">VITFI_CDS2658</name>
</gene>
<evidence type="ECO:0000256" key="2">
    <source>
        <dbReference type="RuleBase" id="RU362097"/>
    </source>
</evidence>
<reference evidence="4 5" key="1">
    <citation type="submission" date="2017-07" db="EMBL/GenBank/DDBJ databases">
        <title>Complete Genome Sequence of the cosmetic ferment Vitreoscilla filiformis (ATCC15551).</title>
        <authorList>
            <person name="Contreras S."/>
            <person name="Sagory-Zalkind P."/>
            <person name="Blanquart H."/>
            <person name="Iltis A."/>
            <person name="Morand S.C."/>
        </authorList>
    </citation>
    <scope>NUCLEOTIDE SEQUENCE [LARGE SCALE GENOMIC DNA]</scope>
    <source>
        <strain evidence="4 5">ATCC 15551</strain>
    </source>
</reference>
<dbReference type="Gene3D" id="2.20.200.10">
    <property type="entry name" value="Outer membrane efflux proteins (OEP)"/>
    <property type="match status" value="1"/>
</dbReference>
<dbReference type="SUPFAM" id="SSF56954">
    <property type="entry name" value="Outer membrane efflux proteins (OEP)"/>
    <property type="match status" value="1"/>
</dbReference>
<dbReference type="Gene3D" id="1.20.1600.10">
    <property type="entry name" value="Outer membrane efflux proteins (OEP)"/>
    <property type="match status" value="1"/>
</dbReference>
<accession>A0A221KHK0</accession>
<protein>
    <submittedName>
        <fullName evidence="4">RND transporter</fullName>
    </submittedName>
</protein>
<dbReference type="RefSeq" id="WP_157725685.1">
    <property type="nucleotide sequence ID" value="NZ_CP022423.1"/>
</dbReference>
<comment type="subcellular location">
    <subcellularLocation>
        <location evidence="2">Cell membrane</location>
        <topology evidence="2">Lipid-anchor</topology>
    </subcellularLocation>
</comment>
<feature type="coiled-coil region" evidence="3">
    <location>
        <begin position="76"/>
        <end position="103"/>
    </location>
</feature>
<dbReference type="AlphaFoldDB" id="A0A221KHK0"/>
<dbReference type="OrthoDB" id="9770517at2"/>
<dbReference type="GO" id="GO:0015562">
    <property type="term" value="F:efflux transmembrane transporter activity"/>
    <property type="evidence" value="ECO:0007669"/>
    <property type="project" value="InterPro"/>
</dbReference>
<keyword evidence="2" id="KW-0449">Lipoprotein</keyword>
<feature type="chain" id="PRO_5011825442" evidence="2">
    <location>
        <begin position="28"/>
        <end position="468"/>
    </location>
</feature>
<keyword evidence="2" id="KW-0472">Membrane</keyword>
<evidence type="ECO:0000313" key="5">
    <source>
        <dbReference type="Proteomes" id="UP000199729"/>
    </source>
</evidence>
<comment type="similarity">
    <text evidence="1 2">Belongs to the outer membrane factor (OMF) (TC 1.B.17) family.</text>
</comment>
<dbReference type="KEGG" id="vff:VITFI_CDS2658"/>
<evidence type="ECO:0000313" key="4">
    <source>
        <dbReference type="EMBL" id="ASM78435.1"/>
    </source>
</evidence>
<keyword evidence="3" id="KW-0175">Coiled coil</keyword>
<organism evidence="4 5">
    <name type="scientific">Vitreoscilla filiformis</name>
    <dbReference type="NCBI Taxonomy" id="63"/>
    <lineage>
        <taxon>Bacteria</taxon>
        <taxon>Pseudomonadati</taxon>
        <taxon>Pseudomonadota</taxon>
        <taxon>Betaproteobacteria</taxon>
        <taxon>Neisseriales</taxon>
        <taxon>Neisseriaceae</taxon>
        <taxon>Vitreoscilla</taxon>
    </lineage>
</organism>
<evidence type="ECO:0000256" key="1">
    <source>
        <dbReference type="ARBA" id="ARBA00007613"/>
    </source>
</evidence>
<dbReference type="Proteomes" id="UP000199729">
    <property type="component" value="Chromosome"/>
</dbReference>
<keyword evidence="2" id="KW-1134">Transmembrane beta strand</keyword>
<dbReference type="NCBIfam" id="TIGR01845">
    <property type="entry name" value="outer_NodT"/>
    <property type="match status" value="1"/>
</dbReference>
<keyword evidence="2" id="KW-0732">Signal</keyword>
<dbReference type="EMBL" id="CP022423">
    <property type="protein sequence ID" value="ASM78435.1"/>
    <property type="molecule type" value="Genomic_DNA"/>
</dbReference>
<feature type="signal peptide" evidence="2">
    <location>
        <begin position="1"/>
        <end position="27"/>
    </location>
</feature>
<evidence type="ECO:0000256" key="3">
    <source>
        <dbReference type="SAM" id="Coils"/>
    </source>
</evidence>
<proteinExistence type="inferred from homology"/>
<keyword evidence="5" id="KW-1185">Reference proteome</keyword>
<dbReference type="PANTHER" id="PTHR30203">
    <property type="entry name" value="OUTER MEMBRANE CATION EFFLUX PROTEIN"/>
    <property type="match status" value="1"/>
</dbReference>
<dbReference type="InterPro" id="IPR010131">
    <property type="entry name" value="MdtP/NodT-like"/>
</dbReference>
<keyword evidence="2" id="KW-0812">Transmembrane</keyword>